<feature type="coiled-coil region" evidence="1">
    <location>
        <begin position="27"/>
        <end position="61"/>
    </location>
</feature>
<keyword evidence="1" id="KW-0175">Coiled coil</keyword>
<feature type="signal peptide" evidence="2">
    <location>
        <begin position="1"/>
        <end position="19"/>
    </location>
</feature>
<proteinExistence type="predicted"/>
<evidence type="ECO:0008006" key="5">
    <source>
        <dbReference type="Google" id="ProtNLM"/>
    </source>
</evidence>
<accession>A0ABU1AFP1</accession>
<dbReference type="RefSeq" id="WP_308984079.1">
    <property type="nucleotide sequence ID" value="NZ_JARXIC010000004.1"/>
</dbReference>
<organism evidence="3 4">
    <name type="scientific">Thalassobacterium sedimentorum</name>
    <dbReference type="NCBI Taxonomy" id="3041258"/>
    <lineage>
        <taxon>Bacteria</taxon>
        <taxon>Pseudomonadati</taxon>
        <taxon>Verrucomicrobiota</taxon>
        <taxon>Opitutia</taxon>
        <taxon>Puniceicoccales</taxon>
        <taxon>Coraliomargaritaceae</taxon>
        <taxon>Thalassobacterium</taxon>
    </lineage>
</organism>
<name>A0ABU1AFP1_9BACT</name>
<protein>
    <recommendedName>
        <fullName evidence="5">Lipoprotein SmpA/OmlA domain-containing protein</fullName>
    </recommendedName>
</protein>
<evidence type="ECO:0000313" key="4">
    <source>
        <dbReference type="Proteomes" id="UP001243717"/>
    </source>
</evidence>
<comment type="caution">
    <text evidence="3">The sequence shown here is derived from an EMBL/GenBank/DDBJ whole genome shotgun (WGS) entry which is preliminary data.</text>
</comment>
<sequence>MRISLFNVSVLAASAVAVAMPFQLTFADAEADRIARLEQRLLQLEQRLAETEQETKEVKVLASSAAASGGNNASILGNQATFDILAGSAWRNLRWTQEEQWEGVRPGVTEAKVVELLGYPPRSVDSMKPRVDKVYWYETSIRDRSSGMRGKVSFKKGKVISVQKPDFSQVDLPAAASEPTSQRRLP</sequence>
<keyword evidence="4" id="KW-1185">Reference proteome</keyword>
<gene>
    <name evidence="3" type="ORF">QEH59_04090</name>
</gene>
<feature type="chain" id="PRO_5046824668" description="Lipoprotein SmpA/OmlA domain-containing protein" evidence="2">
    <location>
        <begin position="20"/>
        <end position="186"/>
    </location>
</feature>
<reference evidence="3 4" key="1">
    <citation type="submission" date="2023-04" db="EMBL/GenBank/DDBJ databases">
        <title>A novel bacteria isolated from coastal sediment.</title>
        <authorList>
            <person name="Liu X.-J."/>
            <person name="Du Z.-J."/>
        </authorList>
    </citation>
    <scope>NUCLEOTIDE SEQUENCE [LARGE SCALE GENOMIC DNA]</scope>
    <source>
        <strain evidence="3 4">SDUM461004</strain>
    </source>
</reference>
<keyword evidence="2" id="KW-0732">Signal</keyword>
<evidence type="ECO:0000256" key="1">
    <source>
        <dbReference type="SAM" id="Coils"/>
    </source>
</evidence>
<evidence type="ECO:0000313" key="3">
    <source>
        <dbReference type="EMBL" id="MDQ8193590.1"/>
    </source>
</evidence>
<dbReference type="EMBL" id="JARXIC010000004">
    <property type="protein sequence ID" value="MDQ8193590.1"/>
    <property type="molecule type" value="Genomic_DNA"/>
</dbReference>
<evidence type="ECO:0000256" key="2">
    <source>
        <dbReference type="SAM" id="SignalP"/>
    </source>
</evidence>
<dbReference type="Proteomes" id="UP001243717">
    <property type="component" value="Unassembled WGS sequence"/>
</dbReference>